<dbReference type="PANTHER" id="PTHR46148">
    <property type="entry name" value="CHROMO DOMAIN-CONTAINING PROTEIN"/>
    <property type="match status" value="1"/>
</dbReference>
<keyword evidence="3" id="KW-1185">Reference proteome</keyword>
<protein>
    <recommendedName>
        <fullName evidence="1">Tf2-1-like SH3-like domain-containing protein</fullName>
    </recommendedName>
</protein>
<dbReference type="InterPro" id="IPR056924">
    <property type="entry name" value="SH3_Tf2-1"/>
</dbReference>
<sequence length="211" mass="24766">MKRDIMDFVAKCLNCQQVKYEHERLGGKMQMMPIPEWKWECITVDFMTGLPLTLVLENMVWAYVMDFGGHWDQSISFAEFAYNNSYCSNIYMAPFEALYEIRCRSPIGRFDSFQRRQKRYADRRVWDVALAIGERVLFKVSPTKSVMRFRKKGKFSPRFIGPFDILEKCGKVANRLVLPPSLSTVHSVFHVSMLKIYLHDDSHVIQWDSIA</sequence>
<reference evidence="2" key="1">
    <citation type="submission" date="2023-08" db="EMBL/GenBank/DDBJ databases">
        <title>A de novo genome assembly of Solanum verrucosum Schlechtendal, a Mexican diploid species geographically isolated from the other diploid A-genome species in potato relatives.</title>
        <authorList>
            <person name="Hosaka K."/>
        </authorList>
    </citation>
    <scope>NUCLEOTIDE SEQUENCE</scope>
    <source>
        <tissue evidence="2">Young leaves</tissue>
    </source>
</reference>
<name>A0AAF0UQU1_SOLVR</name>
<dbReference type="AlphaFoldDB" id="A0AAF0UQU1"/>
<gene>
    <name evidence="2" type="ORF">MTR67_044603</name>
</gene>
<dbReference type="EMBL" id="CP133621">
    <property type="protein sequence ID" value="WMV51218.1"/>
    <property type="molecule type" value="Genomic_DNA"/>
</dbReference>
<proteinExistence type="predicted"/>
<feature type="domain" description="Tf2-1-like SH3-like" evidence="1">
    <location>
        <begin position="133"/>
        <end position="197"/>
    </location>
</feature>
<evidence type="ECO:0000259" key="1">
    <source>
        <dbReference type="Pfam" id="PF24626"/>
    </source>
</evidence>
<dbReference type="Gene3D" id="3.30.420.10">
    <property type="entry name" value="Ribonuclease H-like superfamily/Ribonuclease H"/>
    <property type="match status" value="1"/>
</dbReference>
<organism evidence="2 3">
    <name type="scientific">Solanum verrucosum</name>
    <dbReference type="NCBI Taxonomy" id="315347"/>
    <lineage>
        <taxon>Eukaryota</taxon>
        <taxon>Viridiplantae</taxon>
        <taxon>Streptophyta</taxon>
        <taxon>Embryophyta</taxon>
        <taxon>Tracheophyta</taxon>
        <taxon>Spermatophyta</taxon>
        <taxon>Magnoliopsida</taxon>
        <taxon>eudicotyledons</taxon>
        <taxon>Gunneridae</taxon>
        <taxon>Pentapetalae</taxon>
        <taxon>asterids</taxon>
        <taxon>lamiids</taxon>
        <taxon>Solanales</taxon>
        <taxon>Solanaceae</taxon>
        <taxon>Solanoideae</taxon>
        <taxon>Solaneae</taxon>
        <taxon>Solanum</taxon>
    </lineage>
</organism>
<dbReference type="InterPro" id="IPR036397">
    <property type="entry name" value="RNaseH_sf"/>
</dbReference>
<accession>A0AAF0UQU1</accession>
<dbReference type="Proteomes" id="UP001234989">
    <property type="component" value="Chromosome 10"/>
</dbReference>
<evidence type="ECO:0000313" key="3">
    <source>
        <dbReference type="Proteomes" id="UP001234989"/>
    </source>
</evidence>
<dbReference type="GO" id="GO:0003676">
    <property type="term" value="F:nucleic acid binding"/>
    <property type="evidence" value="ECO:0007669"/>
    <property type="project" value="InterPro"/>
</dbReference>
<dbReference type="PANTHER" id="PTHR46148:SF57">
    <property type="entry name" value="OS12G0499874 PROTEIN"/>
    <property type="match status" value="1"/>
</dbReference>
<dbReference type="Pfam" id="PF24626">
    <property type="entry name" value="SH3_Tf2-1"/>
    <property type="match status" value="1"/>
</dbReference>
<evidence type="ECO:0000313" key="2">
    <source>
        <dbReference type="EMBL" id="WMV51218.1"/>
    </source>
</evidence>